<evidence type="ECO:0000259" key="2">
    <source>
        <dbReference type="Pfam" id="PF03865"/>
    </source>
</evidence>
<dbReference type="InterPro" id="IPR005565">
    <property type="entry name" value="Hemolysn_activator_HlyB_C"/>
</dbReference>
<name>A0ABU5P175_9GAMM</name>
<gene>
    <name evidence="3" type="ORF">U5822_14175</name>
</gene>
<reference evidence="3 4" key="1">
    <citation type="submission" date="2023-12" db="EMBL/GenBank/DDBJ databases">
        <title>Marinobacter qingdaonensis sp. nov., isolated from the intertidal sediment of Qingdao, PR China.</title>
        <authorList>
            <person name="Li Y."/>
        </authorList>
    </citation>
    <scope>NUCLEOTIDE SEQUENCE [LARGE SCALE GENOMIC DNA]</scope>
    <source>
        <strain evidence="3 4">ASW11-75</strain>
    </source>
</reference>
<keyword evidence="4" id="KW-1185">Reference proteome</keyword>
<accession>A0ABU5P175</accession>
<protein>
    <submittedName>
        <fullName evidence="3">ShlB/FhaC/HecB family hemolysin secretion/activation protein</fullName>
    </submittedName>
</protein>
<dbReference type="Gene3D" id="2.40.160.50">
    <property type="entry name" value="membrane protein fhac: a member of the omp85/tpsb transporter family"/>
    <property type="match status" value="1"/>
</dbReference>
<evidence type="ECO:0000313" key="4">
    <source>
        <dbReference type="Proteomes" id="UP001305746"/>
    </source>
</evidence>
<dbReference type="EMBL" id="JAYDCJ010000003">
    <property type="protein sequence ID" value="MEA1081818.1"/>
    <property type="molecule type" value="Genomic_DNA"/>
</dbReference>
<feature type="signal peptide" evidence="1">
    <location>
        <begin position="1"/>
        <end position="23"/>
    </location>
</feature>
<evidence type="ECO:0000313" key="3">
    <source>
        <dbReference type="EMBL" id="MEA1081818.1"/>
    </source>
</evidence>
<dbReference type="Proteomes" id="UP001305746">
    <property type="component" value="Unassembled WGS sequence"/>
</dbReference>
<feature type="domain" description="Haemolysin activator HlyB C-terminal" evidence="2">
    <location>
        <begin position="48"/>
        <end position="295"/>
    </location>
</feature>
<dbReference type="RefSeq" id="WP_322856260.1">
    <property type="nucleotide sequence ID" value="NZ_JAYDCJ010000003.1"/>
</dbReference>
<feature type="chain" id="PRO_5046197236" evidence="1">
    <location>
        <begin position="24"/>
        <end position="383"/>
    </location>
</feature>
<evidence type="ECO:0000256" key="1">
    <source>
        <dbReference type="SAM" id="SignalP"/>
    </source>
</evidence>
<dbReference type="Pfam" id="PF03865">
    <property type="entry name" value="ShlB"/>
    <property type="match status" value="1"/>
</dbReference>
<proteinExistence type="predicted"/>
<sequence>MRFSRSLALFLCVISGYASVASAGGGVHEPTVLYPGHLFNSVASYLASTVSVSGSSSRDDDRAQSSLGLVSDDLGWSRHRLGFSYRDTVSRRENLESSSLSFNYGLSLSKFDIGMEMENSDYAGVTEGNGNRFDAQSKRDVFRVKGSRPVAAWNGFAVRSLFSHATGSSSVADETGWEEDAQYQISKFGLEIREDHQLVAGLSSSTSVKAITGVNRRQTVNNHGESATSDQFSKVLVSASVSRAIDRWVLGVGGRYQFAPTELPSSEKFKVVGSSLASGFNGQARYATEGGWFRLQADSPTYRMPVLSGVKSSLQFSVLRGWTPGSEALNEPEGSASVGEVALQLDSRDFLASVSVGKMLSESDPQMRFARRPDVSLSIYFDL</sequence>
<keyword evidence="1" id="KW-0732">Signal</keyword>
<organism evidence="3 4">
    <name type="scientific">Marinobacter qingdaonensis</name>
    <dbReference type="NCBI Taxonomy" id="3108486"/>
    <lineage>
        <taxon>Bacteria</taxon>
        <taxon>Pseudomonadati</taxon>
        <taxon>Pseudomonadota</taxon>
        <taxon>Gammaproteobacteria</taxon>
        <taxon>Pseudomonadales</taxon>
        <taxon>Marinobacteraceae</taxon>
        <taxon>Marinobacter</taxon>
    </lineage>
</organism>
<comment type="caution">
    <text evidence="3">The sequence shown here is derived from an EMBL/GenBank/DDBJ whole genome shotgun (WGS) entry which is preliminary data.</text>
</comment>